<dbReference type="Proteomes" id="UP001501461">
    <property type="component" value="Unassembled WGS sequence"/>
</dbReference>
<dbReference type="EMBL" id="BAAAMN010000041">
    <property type="protein sequence ID" value="GAA2039468.1"/>
    <property type="molecule type" value="Genomic_DNA"/>
</dbReference>
<feature type="transmembrane region" description="Helical" evidence="1">
    <location>
        <begin position="22"/>
        <end position="43"/>
    </location>
</feature>
<evidence type="ECO:0000313" key="3">
    <source>
        <dbReference type="Proteomes" id="UP001501461"/>
    </source>
</evidence>
<protein>
    <submittedName>
        <fullName evidence="2">Uncharacterized protein</fullName>
    </submittedName>
</protein>
<organism evidence="2 3">
    <name type="scientific">Yaniella flava</name>
    <dbReference type="NCBI Taxonomy" id="287930"/>
    <lineage>
        <taxon>Bacteria</taxon>
        <taxon>Bacillati</taxon>
        <taxon>Actinomycetota</taxon>
        <taxon>Actinomycetes</taxon>
        <taxon>Micrococcales</taxon>
        <taxon>Micrococcaceae</taxon>
        <taxon>Yaniella</taxon>
    </lineage>
</organism>
<proteinExistence type="predicted"/>
<evidence type="ECO:0000313" key="2">
    <source>
        <dbReference type="EMBL" id="GAA2039468.1"/>
    </source>
</evidence>
<reference evidence="3" key="1">
    <citation type="journal article" date="2019" name="Int. J. Syst. Evol. Microbiol.">
        <title>The Global Catalogue of Microorganisms (GCM) 10K type strain sequencing project: providing services to taxonomists for standard genome sequencing and annotation.</title>
        <authorList>
            <consortium name="The Broad Institute Genomics Platform"/>
            <consortium name="The Broad Institute Genome Sequencing Center for Infectious Disease"/>
            <person name="Wu L."/>
            <person name="Ma J."/>
        </authorList>
    </citation>
    <scope>NUCLEOTIDE SEQUENCE [LARGE SCALE GENOMIC DNA]</scope>
    <source>
        <strain evidence="3">JCM 13595</strain>
    </source>
</reference>
<accession>A0ABP5G3B0</accession>
<gene>
    <name evidence="2" type="ORF">GCM10009720_19980</name>
</gene>
<keyword evidence="1" id="KW-0472">Membrane</keyword>
<dbReference type="RefSeq" id="WP_343958162.1">
    <property type="nucleotide sequence ID" value="NZ_BAAAMN010000041.1"/>
</dbReference>
<keyword evidence="1" id="KW-0812">Transmembrane</keyword>
<evidence type="ECO:0000256" key="1">
    <source>
        <dbReference type="SAM" id="Phobius"/>
    </source>
</evidence>
<sequence>MADSNPNAPAPQQMVYRSAPKVTPFLVSGGLLGVIVAFFWVGIRGAAPEYTLVQTLSFFAAIFAIAGLAVGAVVWIIMDRRSKRNVSTVYTRRTDDPDAADVAVSKDDYSEWSQFQQNERHEQALREQFAQAKARAKADKRIKRK</sequence>
<feature type="transmembrane region" description="Helical" evidence="1">
    <location>
        <begin position="55"/>
        <end position="77"/>
    </location>
</feature>
<keyword evidence="3" id="KW-1185">Reference proteome</keyword>
<comment type="caution">
    <text evidence="2">The sequence shown here is derived from an EMBL/GenBank/DDBJ whole genome shotgun (WGS) entry which is preliminary data.</text>
</comment>
<keyword evidence="1" id="KW-1133">Transmembrane helix</keyword>
<name>A0ABP5G3B0_9MICC</name>